<gene>
    <name evidence="2" type="ORF">US75_C0006G0016</name>
</gene>
<accession>A0A0G0L4X5</accession>
<dbReference type="AlphaFoldDB" id="A0A0G0L4X5"/>
<dbReference type="Proteomes" id="UP000034096">
    <property type="component" value="Unassembled WGS sequence"/>
</dbReference>
<dbReference type="STRING" id="1618583.US75_C0006G0016"/>
<name>A0A0G0L4X5_9BACT</name>
<sequence length="134" mass="15614">MSERNLNSRVLTGCDHCRNCFIDFYGNQEELKETFPSATIYSYFGDRHLERIKEKGVYAEPYSDSDKQTGHYMIKVVDNCPFLEPFGWYRKGMSGGFECTNLSIPQDCAKKTDHCWFMLIFIHGVSFLVLFRGH</sequence>
<evidence type="ECO:0000256" key="1">
    <source>
        <dbReference type="SAM" id="Phobius"/>
    </source>
</evidence>
<proteinExistence type="predicted"/>
<feature type="transmembrane region" description="Helical" evidence="1">
    <location>
        <begin position="116"/>
        <end position="133"/>
    </location>
</feature>
<keyword evidence="1" id="KW-0812">Transmembrane</keyword>
<comment type="caution">
    <text evidence="2">The sequence shown here is derived from an EMBL/GenBank/DDBJ whole genome shotgun (WGS) entry which is preliminary data.</text>
</comment>
<dbReference type="EMBL" id="LBUE01000006">
    <property type="protein sequence ID" value="KKQ56459.1"/>
    <property type="molecule type" value="Genomic_DNA"/>
</dbReference>
<organism evidence="2 3">
    <name type="scientific">Candidatus Woesebacteria bacterium GW2011_GWC1_38_13</name>
    <dbReference type="NCBI Taxonomy" id="1618583"/>
    <lineage>
        <taxon>Bacteria</taxon>
        <taxon>Candidatus Woeseibacteriota</taxon>
    </lineage>
</organism>
<keyword evidence="1" id="KW-1133">Transmembrane helix</keyword>
<reference evidence="2 3" key="1">
    <citation type="journal article" date="2015" name="Nature">
        <title>rRNA introns, odd ribosomes, and small enigmatic genomes across a large radiation of phyla.</title>
        <authorList>
            <person name="Brown C.T."/>
            <person name="Hug L.A."/>
            <person name="Thomas B.C."/>
            <person name="Sharon I."/>
            <person name="Castelle C.J."/>
            <person name="Singh A."/>
            <person name="Wilkins M.J."/>
            <person name="Williams K.H."/>
            <person name="Banfield J.F."/>
        </authorList>
    </citation>
    <scope>NUCLEOTIDE SEQUENCE [LARGE SCALE GENOMIC DNA]</scope>
</reference>
<protein>
    <submittedName>
        <fullName evidence="2">Uncharacterized protein</fullName>
    </submittedName>
</protein>
<evidence type="ECO:0000313" key="2">
    <source>
        <dbReference type="EMBL" id="KKQ56459.1"/>
    </source>
</evidence>
<evidence type="ECO:0000313" key="3">
    <source>
        <dbReference type="Proteomes" id="UP000034096"/>
    </source>
</evidence>
<keyword evidence="1" id="KW-0472">Membrane</keyword>